<dbReference type="AlphaFoldDB" id="A0A1W2CEN8"/>
<dbReference type="Pfam" id="PF00413">
    <property type="entry name" value="Peptidase_M10"/>
    <property type="match status" value="1"/>
</dbReference>
<dbReference type="OrthoDB" id="733404at2"/>
<evidence type="ECO:0000313" key="9">
    <source>
        <dbReference type="Proteomes" id="UP000192656"/>
    </source>
</evidence>
<keyword evidence="5" id="KW-0482">Metalloprotease</keyword>
<reference evidence="8 9" key="1">
    <citation type="submission" date="2017-04" db="EMBL/GenBank/DDBJ databases">
        <authorList>
            <person name="Afonso C.L."/>
            <person name="Miller P.J."/>
            <person name="Scott M.A."/>
            <person name="Spackman E."/>
            <person name="Goraichik I."/>
            <person name="Dimitrov K.M."/>
            <person name="Suarez D.L."/>
            <person name="Swayne D.E."/>
        </authorList>
    </citation>
    <scope>NUCLEOTIDE SEQUENCE [LARGE SCALE GENOMIC DNA]</scope>
    <source>
        <strain evidence="8 9">CGMCC 1.10972</strain>
    </source>
</reference>
<keyword evidence="3" id="KW-0378">Hydrolase</keyword>
<dbReference type="InterPro" id="IPR024079">
    <property type="entry name" value="MetalloPept_cat_dom_sf"/>
</dbReference>
<evidence type="ECO:0000259" key="7">
    <source>
        <dbReference type="SMART" id="SM00235"/>
    </source>
</evidence>
<dbReference type="InterPro" id="IPR006026">
    <property type="entry name" value="Peptidase_Metallo"/>
</dbReference>
<feature type="region of interest" description="Disordered" evidence="6">
    <location>
        <begin position="225"/>
        <end position="245"/>
    </location>
</feature>
<evidence type="ECO:0000256" key="1">
    <source>
        <dbReference type="ARBA" id="ARBA00022670"/>
    </source>
</evidence>
<sequence length="361" mass="38471">MEGGSCDGGSGRNMDDHTQDYTLNGQVWRSDKTAAWQTSASAPTTITWSIAASNFAGEAYRFDGFLTGSPFVNAIRAAMDAWEAVAHIDLVESTDSNAVDIRIGYEAIDGRNGTLAQTVYWYARDTLIEAFIGFDTAEPWVSGTGAQGIDFYNVALHEIGHALGLGHDDHGGVMEPYYSAAARTLTADDIAGIVALYGEKPLALAETEEPQTEIVEPEPQVVVEPEPEQPANAQPAGPALPDDPGERAVHLLYDAAFDRTPDAGGLLFWANVLDGSDLISIAESMMTSSEFESLYGIDPEPRSFVAKLYENVLDRPGEAAGEAFWTGLLEAGAVTEAEVLVAFSGSEENVAGEAMQIIPIG</sequence>
<dbReference type="Proteomes" id="UP000192656">
    <property type="component" value="Unassembled WGS sequence"/>
</dbReference>
<dbReference type="STRING" id="937218.SAMN06297251_109108"/>
<gene>
    <name evidence="8" type="ORF">SAMN06297251_109108</name>
</gene>
<feature type="domain" description="Peptidase metallopeptidase" evidence="7">
    <location>
        <begin position="44"/>
        <end position="199"/>
    </location>
</feature>
<organism evidence="8 9">
    <name type="scientific">Fulvimarina manganoxydans</name>
    <dbReference type="NCBI Taxonomy" id="937218"/>
    <lineage>
        <taxon>Bacteria</taxon>
        <taxon>Pseudomonadati</taxon>
        <taxon>Pseudomonadota</taxon>
        <taxon>Alphaproteobacteria</taxon>
        <taxon>Hyphomicrobiales</taxon>
        <taxon>Aurantimonadaceae</taxon>
        <taxon>Fulvimarina</taxon>
    </lineage>
</organism>
<evidence type="ECO:0000313" key="8">
    <source>
        <dbReference type="EMBL" id="SMC83108.1"/>
    </source>
</evidence>
<dbReference type="InterPro" id="IPR001818">
    <property type="entry name" value="Pept_M10_metallopeptidase"/>
</dbReference>
<dbReference type="SMART" id="SM00235">
    <property type="entry name" value="ZnMc"/>
    <property type="match status" value="1"/>
</dbReference>
<dbReference type="GO" id="GO:0031012">
    <property type="term" value="C:extracellular matrix"/>
    <property type="evidence" value="ECO:0007669"/>
    <property type="project" value="InterPro"/>
</dbReference>
<evidence type="ECO:0000256" key="5">
    <source>
        <dbReference type="ARBA" id="ARBA00023049"/>
    </source>
</evidence>
<dbReference type="SUPFAM" id="SSF55486">
    <property type="entry name" value="Metalloproteases ('zincins'), catalytic domain"/>
    <property type="match status" value="1"/>
</dbReference>
<dbReference type="Gene3D" id="3.40.390.10">
    <property type="entry name" value="Collagenase (Catalytic Domain)"/>
    <property type="match status" value="1"/>
</dbReference>
<dbReference type="PANTHER" id="PTHR10201">
    <property type="entry name" value="MATRIX METALLOPROTEINASE"/>
    <property type="match status" value="1"/>
</dbReference>
<feature type="compositionally biased region" description="Low complexity" evidence="6">
    <location>
        <begin position="225"/>
        <end position="240"/>
    </location>
</feature>
<dbReference type="Pfam" id="PF13946">
    <property type="entry name" value="DUF4214"/>
    <property type="match status" value="1"/>
</dbReference>
<evidence type="ECO:0000256" key="4">
    <source>
        <dbReference type="ARBA" id="ARBA00022833"/>
    </source>
</evidence>
<keyword evidence="2" id="KW-0479">Metal-binding</keyword>
<dbReference type="GO" id="GO:0004222">
    <property type="term" value="F:metalloendopeptidase activity"/>
    <property type="evidence" value="ECO:0007669"/>
    <property type="project" value="InterPro"/>
</dbReference>
<dbReference type="PANTHER" id="PTHR10201:SF323">
    <property type="entry name" value="MATRIX METALLOPROTEINASE-21"/>
    <property type="match status" value="1"/>
</dbReference>
<evidence type="ECO:0000256" key="6">
    <source>
        <dbReference type="SAM" id="MobiDB-lite"/>
    </source>
</evidence>
<evidence type="ECO:0000256" key="3">
    <source>
        <dbReference type="ARBA" id="ARBA00022801"/>
    </source>
</evidence>
<keyword evidence="1" id="KW-0645">Protease</keyword>
<name>A0A1W2CEN8_9HYPH</name>
<proteinExistence type="predicted"/>
<keyword evidence="9" id="KW-1185">Reference proteome</keyword>
<dbReference type="EMBL" id="FWXR01000009">
    <property type="protein sequence ID" value="SMC83108.1"/>
    <property type="molecule type" value="Genomic_DNA"/>
</dbReference>
<dbReference type="GO" id="GO:0008270">
    <property type="term" value="F:zinc ion binding"/>
    <property type="evidence" value="ECO:0007669"/>
    <property type="project" value="InterPro"/>
</dbReference>
<dbReference type="GO" id="GO:0006508">
    <property type="term" value="P:proteolysis"/>
    <property type="evidence" value="ECO:0007669"/>
    <property type="project" value="UniProtKB-KW"/>
</dbReference>
<keyword evidence="4" id="KW-0862">Zinc</keyword>
<protein>
    <recommendedName>
        <fullName evidence="7">Peptidase metallopeptidase domain-containing protein</fullName>
    </recommendedName>
</protein>
<accession>A0A1W2CEN8</accession>
<evidence type="ECO:0000256" key="2">
    <source>
        <dbReference type="ARBA" id="ARBA00022723"/>
    </source>
</evidence>
<dbReference type="InterPro" id="IPR025282">
    <property type="entry name" value="DUF4214"/>
</dbReference>